<keyword evidence="2" id="KW-0233">DNA recombination</keyword>
<name>A0ABV4EZ62_BRAEL</name>
<dbReference type="Gene3D" id="1.10.443.10">
    <property type="entry name" value="Intergrase catalytic core"/>
    <property type="match status" value="1"/>
</dbReference>
<organism evidence="5 6">
    <name type="scientific">Bradyrhizobium elkanii</name>
    <dbReference type="NCBI Taxonomy" id="29448"/>
    <lineage>
        <taxon>Bacteria</taxon>
        <taxon>Pseudomonadati</taxon>
        <taxon>Pseudomonadota</taxon>
        <taxon>Alphaproteobacteria</taxon>
        <taxon>Hyphomicrobiales</taxon>
        <taxon>Nitrobacteraceae</taxon>
        <taxon>Bradyrhizobium</taxon>
    </lineage>
</organism>
<feature type="domain" description="Tyr recombinase" evidence="4">
    <location>
        <begin position="170"/>
        <end position="349"/>
    </location>
</feature>
<accession>A0ABV4EZ62</accession>
<sequence>MPTFTKLKSGSWRVQVRRKNEYVANTFIRRRDAEEWAIDVERSIDRGTPIRRSRSHEQPRIFFDLIALHLDDLAQVGKPVRRSKFMVLKALKTSLGRVNIKDITREKLIDFGKKRAAQGAGPATLAIDFSFIRAVLLHAAAVHGITVSVENVQLARAALKHLDLVGKSNERDRRPTQDELNRLIEYTESNPLQFIPLGRIIRFAVATAMRQAEICRIEWSDVDMTKRTVTIRDRKDPRRKDGNHQIVPLLNSTGYDAWQLVLEQRVVTRGIGRVFPHHSKSIGATFRRSCKNIDLDDLCFHDLRHEGTSRLFEAGYSIQQVAMVTGHKDWRMLRRYTNLKPEDLHKVQEGRATVRGAIHGNARRALECILINPEHDASATESRQRPKSRYVRYGLCRAVVVAHPSRPFLAKSALCNPRLFGSSEAERRGCTAPWAHQRPQQPELGPHLISMSRGPTSHPYSSGMKFASNRSICAAFIVFLLRLARPSLRAAGLCKRASRPLIGCAVLLEIAQLAHVVAFALDRLPDLVAYPNDPLLTLAPFALSANSRHRKSLSHDEQIAPDVQIYLDHVVSKNA</sequence>
<evidence type="ECO:0000256" key="3">
    <source>
        <dbReference type="SAM" id="MobiDB-lite"/>
    </source>
</evidence>
<dbReference type="CDD" id="cd00796">
    <property type="entry name" value="INT_Rci_Hp1_C"/>
    <property type="match status" value="1"/>
</dbReference>
<evidence type="ECO:0000256" key="2">
    <source>
        <dbReference type="ARBA" id="ARBA00023172"/>
    </source>
</evidence>
<dbReference type="PROSITE" id="PS51898">
    <property type="entry name" value="TYR_RECOMBINASE"/>
    <property type="match status" value="1"/>
</dbReference>
<dbReference type="PANTHER" id="PTHR30349">
    <property type="entry name" value="PHAGE INTEGRASE-RELATED"/>
    <property type="match status" value="1"/>
</dbReference>
<dbReference type="Pfam" id="PF00589">
    <property type="entry name" value="Phage_integrase"/>
    <property type="match status" value="1"/>
</dbReference>
<gene>
    <name evidence="5" type="ORF">ABIF29_002852</name>
</gene>
<evidence type="ECO:0000256" key="1">
    <source>
        <dbReference type="ARBA" id="ARBA00022908"/>
    </source>
</evidence>
<dbReference type="InterPro" id="IPR002104">
    <property type="entry name" value="Integrase_catalytic"/>
</dbReference>
<dbReference type="EMBL" id="JBGBZA010000002">
    <property type="protein sequence ID" value="MEY9316053.1"/>
    <property type="molecule type" value="Genomic_DNA"/>
</dbReference>
<dbReference type="Proteomes" id="UP001565471">
    <property type="component" value="Unassembled WGS sequence"/>
</dbReference>
<evidence type="ECO:0000313" key="6">
    <source>
        <dbReference type="Proteomes" id="UP001565471"/>
    </source>
</evidence>
<dbReference type="InterPro" id="IPR013762">
    <property type="entry name" value="Integrase-like_cat_sf"/>
</dbReference>
<evidence type="ECO:0000259" key="4">
    <source>
        <dbReference type="PROSITE" id="PS51898"/>
    </source>
</evidence>
<keyword evidence="1" id="KW-0229">DNA integration</keyword>
<keyword evidence="6" id="KW-1185">Reference proteome</keyword>
<comment type="caution">
    <text evidence="5">The sequence shown here is derived from an EMBL/GenBank/DDBJ whole genome shotgun (WGS) entry which is preliminary data.</text>
</comment>
<dbReference type="InterPro" id="IPR011010">
    <property type="entry name" value="DNA_brk_join_enz"/>
</dbReference>
<dbReference type="PANTHER" id="PTHR30349:SF94">
    <property type="entry name" value="INTEGRASE_RECOMBINASE HI_1414-RELATED"/>
    <property type="match status" value="1"/>
</dbReference>
<feature type="region of interest" description="Disordered" evidence="3">
    <location>
        <begin position="430"/>
        <end position="456"/>
    </location>
</feature>
<protein>
    <submittedName>
        <fullName evidence="5">Integrase</fullName>
    </submittedName>
</protein>
<dbReference type="InterPro" id="IPR050090">
    <property type="entry name" value="Tyrosine_recombinase_XerCD"/>
</dbReference>
<proteinExistence type="predicted"/>
<reference evidence="5 6" key="1">
    <citation type="submission" date="2024-07" db="EMBL/GenBank/DDBJ databases">
        <title>Genomic Encyclopedia of Type Strains, Phase V (KMG-V): Genome sequencing to study the core and pangenomes of soil and plant-associated prokaryotes.</title>
        <authorList>
            <person name="Whitman W."/>
        </authorList>
    </citation>
    <scope>NUCLEOTIDE SEQUENCE [LARGE SCALE GENOMIC DNA]</scope>
    <source>
        <strain evidence="5 6">USDA 415</strain>
    </source>
</reference>
<dbReference type="SUPFAM" id="SSF56349">
    <property type="entry name" value="DNA breaking-rejoining enzymes"/>
    <property type="match status" value="1"/>
</dbReference>
<evidence type="ECO:0000313" key="5">
    <source>
        <dbReference type="EMBL" id="MEY9316053.1"/>
    </source>
</evidence>